<accession>A0A7S2WTD4</accession>
<protein>
    <submittedName>
        <fullName evidence="2">Uncharacterized protein</fullName>
    </submittedName>
</protein>
<proteinExistence type="predicted"/>
<feature type="signal peptide" evidence="1">
    <location>
        <begin position="1"/>
        <end position="21"/>
    </location>
</feature>
<evidence type="ECO:0000313" key="2">
    <source>
        <dbReference type="EMBL" id="CAD9704797.1"/>
    </source>
</evidence>
<sequence>MMKTWFVVFVEITLFCKFSEANESTQNESIQKCVDAELEGKTHACELVKYQMDKGSLPTCEQLTECTRTTMTCIEAAGLEFNVSNCNEKYHENLHGTSLATCNACGQAKHCKTNRLVECAKSQCQASLENNQAVSCEEANTCVTNMKNCVDELDCTATQEQCNTIVKEITQNSSCICNNFAGKNTAPRDTASILKATLLTVALFALNLGFKF</sequence>
<name>A0A7S2WTD4_9STRA</name>
<gene>
    <name evidence="2" type="ORF">QSP1433_LOCUS15945</name>
</gene>
<dbReference type="AlphaFoldDB" id="A0A7S2WTD4"/>
<evidence type="ECO:0000256" key="1">
    <source>
        <dbReference type="SAM" id="SignalP"/>
    </source>
</evidence>
<feature type="chain" id="PRO_5030666424" evidence="1">
    <location>
        <begin position="22"/>
        <end position="212"/>
    </location>
</feature>
<organism evidence="2">
    <name type="scientific">Mucochytrium quahogii</name>
    <dbReference type="NCBI Taxonomy" id="96639"/>
    <lineage>
        <taxon>Eukaryota</taxon>
        <taxon>Sar</taxon>
        <taxon>Stramenopiles</taxon>
        <taxon>Bigyra</taxon>
        <taxon>Labyrinthulomycetes</taxon>
        <taxon>Thraustochytrida</taxon>
        <taxon>Thraustochytriidae</taxon>
        <taxon>Mucochytrium</taxon>
    </lineage>
</organism>
<keyword evidence="1" id="KW-0732">Signal</keyword>
<dbReference type="EMBL" id="HBHK01025296">
    <property type="protein sequence ID" value="CAD9704797.1"/>
    <property type="molecule type" value="Transcribed_RNA"/>
</dbReference>
<reference evidence="2" key="1">
    <citation type="submission" date="2021-01" db="EMBL/GenBank/DDBJ databases">
        <authorList>
            <person name="Corre E."/>
            <person name="Pelletier E."/>
            <person name="Niang G."/>
            <person name="Scheremetjew M."/>
            <person name="Finn R."/>
            <person name="Kale V."/>
            <person name="Holt S."/>
            <person name="Cochrane G."/>
            <person name="Meng A."/>
            <person name="Brown T."/>
            <person name="Cohen L."/>
        </authorList>
    </citation>
    <scope>NUCLEOTIDE SEQUENCE</scope>
    <source>
        <strain evidence="2">NY070348D</strain>
    </source>
</reference>